<evidence type="ECO:0000256" key="11">
    <source>
        <dbReference type="ARBA" id="ARBA00023310"/>
    </source>
</evidence>
<dbReference type="RefSeq" id="YP_007026424.1">
    <property type="nucleotide sequence ID" value="NC_019646.1"/>
</dbReference>
<keyword evidence="6 14" id="KW-0375">Hydrogen ion transport</keyword>
<evidence type="ECO:0000256" key="9">
    <source>
        <dbReference type="ARBA" id="ARBA00023128"/>
    </source>
</evidence>
<evidence type="ECO:0000256" key="3">
    <source>
        <dbReference type="ARBA" id="ARBA00022448"/>
    </source>
</evidence>
<reference evidence="16" key="1">
    <citation type="submission" date="2012-07" db="EMBL/GenBank/DDBJ databases">
        <authorList>
            <person name="Xu T.J."/>
            <person name="Zhang B."/>
            <person name="Wang R.X."/>
        </authorList>
    </citation>
    <scope>NUCLEOTIDE SEQUENCE</scope>
</reference>
<accession>K4P1T0</accession>
<name>K4P1T0_9TELE</name>
<evidence type="ECO:0000256" key="6">
    <source>
        <dbReference type="ARBA" id="ARBA00022781"/>
    </source>
</evidence>
<geneLocation type="mitochondrion" evidence="16"/>
<dbReference type="EMBL" id="JX435822">
    <property type="protein sequence ID" value="AFV57325.1"/>
    <property type="molecule type" value="Genomic_DNA"/>
</dbReference>
<dbReference type="CTD" id="4509"/>
<evidence type="ECO:0000313" key="16">
    <source>
        <dbReference type="EMBL" id="AFV57325.1"/>
    </source>
</evidence>
<dbReference type="PANTHER" id="PTHR39937">
    <property type="entry name" value="ATP SYNTHASE PROTEIN 8"/>
    <property type="match status" value="1"/>
</dbReference>
<evidence type="ECO:0000256" key="4">
    <source>
        <dbReference type="ARBA" id="ARBA00022547"/>
    </source>
</evidence>
<comment type="subcellular location">
    <subcellularLocation>
        <location evidence="1 14">Mitochondrion membrane</location>
        <topology evidence="1 14">Single-pass membrane protein</topology>
    </subcellularLocation>
</comment>
<evidence type="ECO:0000256" key="12">
    <source>
        <dbReference type="ARBA" id="ARBA00053067"/>
    </source>
</evidence>
<organism evidence="16">
    <name type="scientific">Hapalogenys analis</name>
    <name type="common">broadbanded velvetchin</name>
    <dbReference type="NCBI Taxonomy" id="360505"/>
    <lineage>
        <taxon>Eukaryota</taxon>
        <taxon>Metazoa</taxon>
        <taxon>Chordata</taxon>
        <taxon>Craniata</taxon>
        <taxon>Vertebrata</taxon>
        <taxon>Euteleostomi</taxon>
        <taxon>Actinopterygii</taxon>
        <taxon>Neopterygii</taxon>
        <taxon>Teleostei</taxon>
        <taxon>Neoteleostei</taxon>
        <taxon>Acanthomorphata</taxon>
        <taxon>Eupercaria</taxon>
        <taxon>Lobotiformes</taxon>
        <taxon>Hapalogenyidae</taxon>
        <taxon>Hapalogenys</taxon>
    </lineage>
</organism>
<keyword evidence="9 14" id="KW-0496">Mitochondrion</keyword>
<sequence length="55" mass="6401">MPQLNPTPWFTILELSWVVLLLILIPKIITHIFPNSPAPKSAEKPKTTAWTWPWH</sequence>
<keyword evidence="5 14" id="KW-0812">Transmembrane</keyword>
<proteinExistence type="inferred from homology"/>
<keyword evidence="3 14" id="KW-0813">Transport</keyword>
<dbReference type="GeneID" id="14050062"/>
<dbReference type="Pfam" id="PF00895">
    <property type="entry name" value="ATP-synt_8"/>
    <property type="match status" value="1"/>
</dbReference>
<dbReference type="GO" id="GO:0015078">
    <property type="term" value="F:proton transmembrane transporter activity"/>
    <property type="evidence" value="ECO:0007669"/>
    <property type="project" value="InterPro"/>
</dbReference>
<comment type="function">
    <text evidence="12">Subunit 8, of the mitochondrial membrane ATP synthase complex (F(1)F(0) ATP synthase or Complex V) that produces ATP from ADP in the presence of a proton gradient across the membrane which is generated by electron transport complexes of the respiratory chain. ATP synthase complex consist of a soluble F(1) head domain - the catalytic core - and a membrane F(1) domain - the membrane proton channel. These two domains are linked by a central stalk rotating inside the F(1) region and a stationary peripheral stalk. During catalysis, ATP synthesis in the catalytic domain of F(1) is coupled via a rotary mechanism of the central stalk subunits to proton translocation. In vivo, can only synthesize ATP although its ATP hydrolase activity can be activated artificially in vitro. Part of the complex F(0) domain.</text>
</comment>
<keyword evidence="7 15" id="KW-1133">Transmembrane helix</keyword>
<keyword evidence="8 14" id="KW-0406">Ion transport</keyword>
<evidence type="ECO:0000256" key="2">
    <source>
        <dbReference type="ARBA" id="ARBA00008892"/>
    </source>
</evidence>
<dbReference type="GO" id="GO:0015986">
    <property type="term" value="P:proton motive force-driven ATP synthesis"/>
    <property type="evidence" value="ECO:0007669"/>
    <property type="project" value="InterPro"/>
</dbReference>
<evidence type="ECO:0000256" key="7">
    <source>
        <dbReference type="ARBA" id="ARBA00022989"/>
    </source>
</evidence>
<protein>
    <recommendedName>
        <fullName evidence="14">ATP synthase complex subunit 8</fullName>
    </recommendedName>
</protein>
<dbReference type="InterPro" id="IPR001421">
    <property type="entry name" value="ATP8_metazoa"/>
</dbReference>
<comment type="similarity">
    <text evidence="2 14">Belongs to the ATPase protein 8 family.</text>
</comment>
<dbReference type="GO" id="GO:0045259">
    <property type="term" value="C:proton-transporting ATP synthase complex"/>
    <property type="evidence" value="ECO:0007669"/>
    <property type="project" value="UniProtKB-KW"/>
</dbReference>
<evidence type="ECO:0000256" key="10">
    <source>
        <dbReference type="ARBA" id="ARBA00023136"/>
    </source>
</evidence>
<evidence type="ECO:0000256" key="13">
    <source>
        <dbReference type="ARBA" id="ARBA00064647"/>
    </source>
</evidence>
<evidence type="ECO:0000256" key="15">
    <source>
        <dbReference type="SAM" id="Phobius"/>
    </source>
</evidence>
<keyword evidence="4 14" id="KW-0138">CF(0)</keyword>
<dbReference type="AlphaFoldDB" id="K4P1T0"/>
<dbReference type="PANTHER" id="PTHR39937:SF1">
    <property type="entry name" value="ATP SYNTHASE PROTEIN 8"/>
    <property type="match status" value="1"/>
</dbReference>
<feature type="transmembrane region" description="Helical" evidence="15">
    <location>
        <begin position="6"/>
        <end position="25"/>
    </location>
</feature>
<keyword evidence="11" id="KW-0066">ATP synthesis</keyword>
<gene>
    <name evidence="16" type="primary">ATP8</name>
</gene>
<dbReference type="InterPro" id="IPR050635">
    <property type="entry name" value="ATPase_protein_8"/>
</dbReference>
<dbReference type="GO" id="GO:0031966">
    <property type="term" value="C:mitochondrial membrane"/>
    <property type="evidence" value="ECO:0007669"/>
    <property type="project" value="UniProtKB-SubCell"/>
</dbReference>
<keyword evidence="10 15" id="KW-0472">Membrane</keyword>
<evidence type="ECO:0000256" key="1">
    <source>
        <dbReference type="ARBA" id="ARBA00004304"/>
    </source>
</evidence>
<comment type="subunit">
    <text evidence="13">Component of the ATP synthase complex composed at least of ATP5F1A/subunit alpha, ATP5F1B/subunit beta, ATP5MC1/subunit c (homooctomer), MT-ATP6/subunit a, MT-ATP8/subunit 8, ATP5ME/subunit e, ATP5MF/subunit f, ATP5MG/subunit g, ATP5MK/subunit k, ATP5MJ/subunit j, ATP5F1C/subunit gamma, ATP5F1D/subunit delta, ATP5F1E/subunit epsilon, ATP5PF/subunit F6, ATP5PB/subunit b, ATP5PD/subunit d, ATP5PO/subunit OSCP. ATP synthase complex consists of a soluble F(1) head domain (subunits alpha(3) and beta(3)) - the catalytic core - and a membrane F(0) domain - the membrane proton channel (subunits c, a, 8, e, f, g, k and j). These two domains are linked by a central stalk (subunits gamma, delta, and epsilon) rotating inside the F1 region and a stationary peripheral stalk (subunits F6, b, d, and OSCP).</text>
</comment>
<evidence type="ECO:0000256" key="14">
    <source>
        <dbReference type="RuleBase" id="RU003661"/>
    </source>
</evidence>
<evidence type="ECO:0000256" key="8">
    <source>
        <dbReference type="ARBA" id="ARBA00023065"/>
    </source>
</evidence>
<evidence type="ECO:0000256" key="5">
    <source>
        <dbReference type="ARBA" id="ARBA00022692"/>
    </source>
</evidence>